<reference evidence="1 2" key="1">
    <citation type="submission" date="2016-09" db="EMBL/GenBank/DDBJ databases">
        <authorList>
            <person name="Capua I."/>
            <person name="De Benedictis P."/>
            <person name="Joannis T."/>
            <person name="Lombin L.H."/>
            <person name="Cattoli G."/>
        </authorList>
    </citation>
    <scope>NUCLEOTIDE SEQUENCE [LARGE SCALE GENOMIC DNA]</scope>
    <source>
        <strain evidence="1 2">NIO-1002</strain>
    </source>
</reference>
<evidence type="ECO:0000313" key="1">
    <source>
        <dbReference type="EMBL" id="SDC72032.1"/>
    </source>
</evidence>
<dbReference type="Proteomes" id="UP000183203">
    <property type="component" value="Unassembled WGS sequence"/>
</dbReference>
<dbReference type="STRING" id="993073.AS029_12955"/>
<protein>
    <submittedName>
        <fullName evidence="1">Uncharacterized protein</fullName>
    </submittedName>
</protein>
<evidence type="ECO:0000313" key="2">
    <source>
        <dbReference type="Proteomes" id="UP000183203"/>
    </source>
</evidence>
<name>A0A1G6NVS4_9MICO</name>
<dbReference type="RefSeq" id="WP_058233002.1">
    <property type="nucleotide sequence ID" value="NZ_FMYG01000006.1"/>
</dbReference>
<sequence length="91" mass="9763">MLIGTIRPRETTTVDVEAHSLAEVHKVLQQRAPAGFELTDAPVRMSNGTTLLAAAGTFARRDGTRGIEAADMAALRAQVPDGWVLLHVRST</sequence>
<dbReference type="OrthoDB" id="5080223at2"/>
<organism evidence="1 2">
    <name type="scientific">Microbacterium enclense</name>
    <dbReference type="NCBI Taxonomy" id="993073"/>
    <lineage>
        <taxon>Bacteria</taxon>
        <taxon>Bacillati</taxon>
        <taxon>Actinomycetota</taxon>
        <taxon>Actinomycetes</taxon>
        <taxon>Micrococcales</taxon>
        <taxon>Microbacteriaceae</taxon>
        <taxon>Microbacterium</taxon>
    </lineage>
</organism>
<dbReference type="EMBL" id="FMYG01000006">
    <property type="protein sequence ID" value="SDC72032.1"/>
    <property type="molecule type" value="Genomic_DNA"/>
</dbReference>
<gene>
    <name evidence="1" type="ORF">SAMN05216418_2873</name>
</gene>
<proteinExistence type="predicted"/>
<dbReference type="AlphaFoldDB" id="A0A1G6NVS4"/>
<accession>A0A1G6NVS4</accession>